<evidence type="ECO:0000259" key="2">
    <source>
        <dbReference type="Pfam" id="PF00291"/>
    </source>
</evidence>
<feature type="domain" description="Tryptophan synthase beta chain-like PALP" evidence="2">
    <location>
        <begin position="46"/>
        <end position="143"/>
    </location>
</feature>
<gene>
    <name evidence="3" type="ORF">ENO26_09055</name>
</gene>
<evidence type="ECO:0000313" key="3">
    <source>
        <dbReference type="EMBL" id="HEM67689.1"/>
    </source>
</evidence>
<evidence type="ECO:0000256" key="1">
    <source>
        <dbReference type="SAM" id="MobiDB-lite"/>
    </source>
</evidence>
<proteinExistence type="predicted"/>
<feature type="compositionally biased region" description="Basic and acidic residues" evidence="1">
    <location>
        <begin position="13"/>
        <end position="23"/>
    </location>
</feature>
<dbReference type="EMBL" id="DSEU01000062">
    <property type="protein sequence ID" value="HEM67689.1"/>
    <property type="molecule type" value="Genomic_DNA"/>
</dbReference>
<organism evidence="3">
    <name type="scientific">Ignisphaera aggregans</name>
    <dbReference type="NCBI Taxonomy" id="334771"/>
    <lineage>
        <taxon>Archaea</taxon>
        <taxon>Thermoproteota</taxon>
        <taxon>Thermoprotei</taxon>
        <taxon>Desulfurococcales</taxon>
        <taxon>Desulfurococcaceae</taxon>
        <taxon>Ignisphaera</taxon>
    </lineage>
</organism>
<dbReference type="SUPFAM" id="SSF53686">
    <property type="entry name" value="Tryptophan synthase beta subunit-like PLP-dependent enzymes"/>
    <property type="match status" value="1"/>
</dbReference>
<dbReference type="Gene3D" id="3.40.50.1100">
    <property type="match status" value="1"/>
</dbReference>
<comment type="caution">
    <text evidence="3">The sequence shown here is derived from an EMBL/GenBank/DDBJ whole genome shotgun (WGS) entry which is preliminary data.</text>
</comment>
<name>A0A7J2U540_9CREN</name>
<dbReference type="InterPro" id="IPR036052">
    <property type="entry name" value="TrpB-like_PALP_sf"/>
</dbReference>
<dbReference type="AlphaFoldDB" id="A0A7J2U540"/>
<accession>A0A7J2U540</accession>
<dbReference type="Pfam" id="PF00291">
    <property type="entry name" value="PALP"/>
    <property type="match status" value="1"/>
</dbReference>
<protein>
    <submittedName>
        <fullName evidence="3">Pyridoxal-phosphate dependent enzyme</fullName>
    </submittedName>
</protein>
<dbReference type="InterPro" id="IPR001926">
    <property type="entry name" value="TrpB-like_PALP"/>
</dbReference>
<feature type="region of interest" description="Disordered" evidence="1">
    <location>
        <begin position="1"/>
        <end position="38"/>
    </location>
</feature>
<reference evidence="3" key="1">
    <citation type="journal article" date="2020" name="mSystems">
        <title>Genome- and Community-Level Interaction Insights into Carbon Utilization and Element Cycling Functions of Hydrothermarchaeota in Hydrothermal Sediment.</title>
        <authorList>
            <person name="Zhou Z."/>
            <person name="Liu Y."/>
            <person name="Xu W."/>
            <person name="Pan J."/>
            <person name="Luo Z.H."/>
            <person name="Li M."/>
        </authorList>
    </citation>
    <scope>NUCLEOTIDE SEQUENCE [LARGE SCALE GENOMIC DNA]</scope>
    <source>
        <strain evidence="3">SpSt-125</strain>
    </source>
</reference>
<sequence>MNPRRLAGSYCGERARGDRREADGGEPESVNMNGNELPSAERRYSAQPVYTAMYGRVAEGESSTLADGIMVTSPPRLDEVVKAIKNTGGGVVLVSNSEIAKAYETLWKWGFMVEPTSATVYAAYEKIFRNMKEGSKILLILTGSGLKTLQ</sequence>